<proteinExistence type="inferred from homology"/>
<dbReference type="GO" id="GO:0005801">
    <property type="term" value="C:cis-Golgi network"/>
    <property type="evidence" value="ECO:0007669"/>
    <property type="project" value="InterPro"/>
</dbReference>
<evidence type="ECO:0000259" key="11">
    <source>
        <dbReference type="Pfam" id="PF20671"/>
    </source>
</evidence>
<sequence>MTSNRPRRKSQTLTLYTLPASASKQFINVEEWEAKAPLGDLEIRSINAIKAAAEKVPYPLKFAEEDDSSASGSVTPTIQQQRNKLVTSASGSGSRPSTPSGRSNAHALHPKQPIQTPQQFYDWFALIDRSVAHSQESHFRAHVASVSEHLETCDLLLDRIAEIDREVDGMMEGWKGVEEGGNNLKDACERLLEERDGLLELTDDIDSYLEYFQELEPATRMLNHPGESLIFQSDFLYMVERVDICIDFLKSHRHFKESEVYLLRYQQCMTRAMTLIKMNFVGSLRALSSDVLTRLSEKDVSPTAQMHLLYTRFKSVSKKVAPLLGELERRALAYPDELSALLSECHSAYFYARKQLLVPRILEEIKGLDPSRSELVELTRAGCSYLKQLCTEEFDIYREFFSTAEDQLYQYLETLCDFLYDDLRPRILHEPRLTALCEVCTVLQALMVLDAPSSSSSTVFSANGDEDESDDDDDADWSEDDEDDEVDELTIDLDNPHPKGKGKAGQRLHISHLLQMVLQDAQTRLFFKAQSVIQSDIHYYVPKAEDLTYPDILICQKPQSGNEIREKESVSQIFQLPSLDKQDTWYPTMRKMVWVLSQLHDFVKPAIFEDIAQEAANLCRQSLVAASEAIKTRSGLDGHLFLVRNLLILKEIARNLDLDQRNTNEPSSSKSTTDFETFANLLSRTTSMLPDRLFASLGVTRGEDGIRGGIDHDLRRACENVISASVDSICEPLQSWVERIHAYKSIPPSLEKQGDGRPSPGPLAEQDWASRSAAETLNLHFREACERDMRSSVARLRLYLEDDRTVRVLVEHIQDRIMDAYAAYREVVWGMYAGALREKEGILSPVGLREVLRDVCREVKGVDEIS</sequence>
<evidence type="ECO:0000313" key="12">
    <source>
        <dbReference type="EMBL" id="KIJ98935.1"/>
    </source>
</evidence>
<keyword evidence="7" id="KW-0472">Membrane</keyword>
<dbReference type="HOGENOM" id="CLU_011639_1_0_1"/>
<comment type="similarity">
    <text evidence="2">Belongs to the COG3 family.</text>
</comment>
<dbReference type="InterPro" id="IPR048320">
    <property type="entry name" value="COG3_N"/>
</dbReference>
<keyword evidence="4" id="KW-0813">Transport</keyword>
<evidence type="ECO:0000256" key="3">
    <source>
        <dbReference type="ARBA" id="ARBA00020976"/>
    </source>
</evidence>
<feature type="compositionally biased region" description="Acidic residues" evidence="9">
    <location>
        <begin position="464"/>
        <end position="485"/>
    </location>
</feature>
<dbReference type="GO" id="GO:0000139">
    <property type="term" value="C:Golgi membrane"/>
    <property type="evidence" value="ECO:0007669"/>
    <property type="project" value="UniProtKB-SubCell"/>
</dbReference>
<accession>A0A0C9X1F6</accession>
<dbReference type="Pfam" id="PF20671">
    <property type="entry name" value="COG3_C"/>
    <property type="match status" value="1"/>
</dbReference>
<dbReference type="GO" id="GO:0006891">
    <property type="term" value="P:intra-Golgi vesicle-mediated transport"/>
    <property type="evidence" value="ECO:0007669"/>
    <property type="project" value="TreeGrafter"/>
</dbReference>
<dbReference type="InterPro" id="IPR007265">
    <property type="entry name" value="COG_su3"/>
</dbReference>
<name>A0A0C9X1F6_9AGAR</name>
<dbReference type="STRING" id="1095629.A0A0C9X1F6"/>
<dbReference type="EMBL" id="KN838658">
    <property type="protein sequence ID" value="KIJ98935.1"/>
    <property type="molecule type" value="Genomic_DNA"/>
</dbReference>
<feature type="compositionally biased region" description="Low complexity" evidence="9">
    <location>
        <begin position="87"/>
        <end position="103"/>
    </location>
</feature>
<feature type="domain" description="Conserved oligomeric Golgi complex subunit 3 C-terminal" evidence="11">
    <location>
        <begin position="307"/>
        <end position="660"/>
    </location>
</feature>
<keyword evidence="13" id="KW-1185">Reference proteome</keyword>
<feature type="region of interest" description="Disordered" evidence="9">
    <location>
        <begin position="65"/>
        <end position="109"/>
    </location>
</feature>
<evidence type="ECO:0000256" key="7">
    <source>
        <dbReference type="ARBA" id="ARBA00023136"/>
    </source>
</evidence>
<reference evidence="13" key="2">
    <citation type="submission" date="2015-01" db="EMBL/GenBank/DDBJ databases">
        <title>Evolutionary Origins and Diversification of the Mycorrhizal Mutualists.</title>
        <authorList>
            <consortium name="DOE Joint Genome Institute"/>
            <consortium name="Mycorrhizal Genomics Consortium"/>
            <person name="Kohler A."/>
            <person name="Kuo A."/>
            <person name="Nagy L.G."/>
            <person name="Floudas D."/>
            <person name="Copeland A."/>
            <person name="Barry K.W."/>
            <person name="Cichocki N."/>
            <person name="Veneault-Fourrey C."/>
            <person name="LaButti K."/>
            <person name="Lindquist E.A."/>
            <person name="Lipzen A."/>
            <person name="Lundell T."/>
            <person name="Morin E."/>
            <person name="Murat C."/>
            <person name="Riley R."/>
            <person name="Ohm R."/>
            <person name="Sun H."/>
            <person name="Tunlid A."/>
            <person name="Henrissat B."/>
            <person name="Grigoriev I.V."/>
            <person name="Hibbett D.S."/>
            <person name="Martin F."/>
        </authorList>
    </citation>
    <scope>NUCLEOTIDE SEQUENCE [LARGE SCALE GENOMIC DNA]</scope>
    <source>
        <strain evidence="13">LaAM-08-1</strain>
    </source>
</reference>
<gene>
    <name evidence="12" type="ORF">K443DRAFT_103140</name>
</gene>
<dbReference type="GO" id="GO:0017119">
    <property type="term" value="C:Golgi transport complex"/>
    <property type="evidence" value="ECO:0007669"/>
    <property type="project" value="TreeGrafter"/>
</dbReference>
<keyword evidence="6" id="KW-0333">Golgi apparatus</keyword>
<dbReference type="AlphaFoldDB" id="A0A0C9X1F6"/>
<dbReference type="OrthoDB" id="296793at2759"/>
<evidence type="ECO:0000256" key="1">
    <source>
        <dbReference type="ARBA" id="ARBA00004395"/>
    </source>
</evidence>
<evidence type="ECO:0000259" key="10">
    <source>
        <dbReference type="Pfam" id="PF04136"/>
    </source>
</evidence>
<dbReference type="GO" id="GO:0006886">
    <property type="term" value="P:intracellular protein transport"/>
    <property type="evidence" value="ECO:0007669"/>
    <property type="project" value="InterPro"/>
</dbReference>
<feature type="region of interest" description="Disordered" evidence="9">
    <location>
        <begin position="454"/>
        <end position="485"/>
    </location>
</feature>
<protein>
    <recommendedName>
        <fullName evidence="3">Conserved oligomeric Golgi complex subunit 3</fullName>
    </recommendedName>
    <alternativeName>
        <fullName evidence="8">Component of oligomeric Golgi complex 3</fullName>
    </alternativeName>
</protein>
<evidence type="ECO:0000313" key="13">
    <source>
        <dbReference type="Proteomes" id="UP000054477"/>
    </source>
</evidence>
<evidence type="ECO:0000256" key="4">
    <source>
        <dbReference type="ARBA" id="ARBA00022448"/>
    </source>
</evidence>
<evidence type="ECO:0000256" key="8">
    <source>
        <dbReference type="ARBA" id="ARBA00031339"/>
    </source>
</evidence>
<evidence type="ECO:0000256" key="5">
    <source>
        <dbReference type="ARBA" id="ARBA00022927"/>
    </source>
</evidence>
<evidence type="ECO:0000256" key="2">
    <source>
        <dbReference type="ARBA" id="ARBA00009936"/>
    </source>
</evidence>
<reference evidence="12 13" key="1">
    <citation type="submission" date="2014-04" db="EMBL/GenBank/DDBJ databases">
        <authorList>
            <consortium name="DOE Joint Genome Institute"/>
            <person name="Kuo A."/>
            <person name="Kohler A."/>
            <person name="Nagy L.G."/>
            <person name="Floudas D."/>
            <person name="Copeland A."/>
            <person name="Barry K.W."/>
            <person name="Cichocki N."/>
            <person name="Veneault-Fourrey C."/>
            <person name="LaButti K."/>
            <person name="Lindquist E.A."/>
            <person name="Lipzen A."/>
            <person name="Lundell T."/>
            <person name="Morin E."/>
            <person name="Murat C."/>
            <person name="Sun H."/>
            <person name="Tunlid A."/>
            <person name="Henrissat B."/>
            <person name="Grigoriev I.V."/>
            <person name="Hibbett D.S."/>
            <person name="Martin F."/>
            <person name="Nordberg H.P."/>
            <person name="Cantor M.N."/>
            <person name="Hua S.X."/>
        </authorList>
    </citation>
    <scope>NUCLEOTIDE SEQUENCE [LARGE SCALE GENOMIC DNA]</scope>
    <source>
        <strain evidence="12 13">LaAM-08-1</strain>
    </source>
</reference>
<evidence type="ECO:0000256" key="9">
    <source>
        <dbReference type="SAM" id="MobiDB-lite"/>
    </source>
</evidence>
<evidence type="ECO:0000256" key="6">
    <source>
        <dbReference type="ARBA" id="ARBA00023034"/>
    </source>
</evidence>
<dbReference type="GO" id="GO:0007030">
    <property type="term" value="P:Golgi organization"/>
    <property type="evidence" value="ECO:0007669"/>
    <property type="project" value="TreeGrafter"/>
</dbReference>
<feature type="compositionally biased region" description="Polar residues" evidence="9">
    <location>
        <begin position="69"/>
        <end position="86"/>
    </location>
</feature>
<keyword evidence="5" id="KW-0653">Protein transport</keyword>
<dbReference type="PANTHER" id="PTHR13302:SF8">
    <property type="entry name" value="CONSERVED OLIGOMERIC GOLGI COMPLEX SUBUNIT 3"/>
    <property type="match status" value="1"/>
</dbReference>
<organism evidence="12 13">
    <name type="scientific">Laccaria amethystina LaAM-08-1</name>
    <dbReference type="NCBI Taxonomy" id="1095629"/>
    <lineage>
        <taxon>Eukaryota</taxon>
        <taxon>Fungi</taxon>
        <taxon>Dikarya</taxon>
        <taxon>Basidiomycota</taxon>
        <taxon>Agaricomycotina</taxon>
        <taxon>Agaricomycetes</taxon>
        <taxon>Agaricomycetidae</taxon>
        <taxon>Agaricales</taxon>
        <taxon>Agaricineae</taxon>
        <taxon>Hydnangiaceae</taxon>
        <taxon>Laccaria</taxon>
    </lineage>
</organism>
<comment type="subcellular location">
    <subcellularLocation>
        <location evidence="1">Golgi apparatus membrane</location>
        <topology evidence="1">Peripheral membrane protein</topology>
    </subcellularLocation>
</comment>
<dbReference type="InterPro" id="IPR048685">
    <property type="entry name" value="COG3_C"/>
</dbReference>
<dbReference type="Pfam" id="PF04136">
    <property type="entry name" value="COG3_N"/>
    <property type="match status" value="1"/>
</dbReference>
<dbReference type="PANTHER" id="PTHR13302">
    <property type="entry name" value="CONSERVED OLIGOMERIC GOLGI COMPLEX COMPONENT 3"/>
    <property type="match status" value="1"/>
</dbReference>
<feature type="domain" description="Conserved oligomeric Golgi complex subunit 3 N-terminal" evidence="10">
    <location>
        <begin position="142"/>
        <end position="285"/>
    </location>
</feature>
<dbReference type="Proteomes" id="UP000054477">
    <property type="component" value="Unassembled WGS sequence"/>
</dbReference>